<organism evidence="2">
    <name type="scientific">marine sediment metagenome</name>
    <dbReference type="NCBI Taxonomy" id="412755"/>
    <lineage>
        <taxon>unclassified sequences</taxon>
        <taxon>metagenomes</taxon>
        <taxon>ecological metagenomes</taxon>
    </lineage>
</organism>
<feature type="transmembrane region" description="Helical" evidence="1">
    <location>
        <begin position="126"/>
        <end position="144"/>
    </location>
</feature>
<reference evidence="2" key="1">
    <citation type="journal article" date="2015" name="Nature">
        <title>Complex archaea that bridge the gap between prokaryotes and eukaryotes.</title>
        <authorList>
            <person name="Spang A."/>
            <person name="Saw J.H."/>
            <person name="Jorgensen S.L."/>
            <person name="Zaremba-Niedzwiedzka K."/>
            <person name="Martijn J."/>
            <person name="Lind A.E."/>
            <person name="van Eijk R."/>
            <person name="Schleper C."/>
            <person name="Guy L."/>
            <person name="Ettema T.J."/>
        </authorList>
    </citation>
    <scope>NUCLEOTIDE SEQUENCE</scope>
</reference>
<evidence type="ECO:0008006" key="3">
    <source>
        <dbReference type="Google" id="ProtNLM"/>
    </source>
</evidence>
<keyword evidence="1" id="KW-0472">Membrane</keyword>
<comment type="caution">
    <text evidence="2">The sequence shown here is derived from an EMBL/GenBank/DDBJ whole genome shotgun (WGS) entry which is preliminary data.</text>
</comment>
<accession>A0A0F8ZR11</accession>
<dbReference type="EMBL" id="LAZR01046545">
    <property type="protein sequence ID" value="KKK96293.1"/>
    <property type="molecule type" value="Genomic_DNA"/>
</dbReference>
<dbReference type="InterPro" id="IPR007404">
    <property type="entry name" value="YdjM-like"/>
</dbReference>
<dbReference type="Pfam" id="PF04307">
    <property type="entry name" value="YdjM"/>
    <property type="match status" value="1"/>
</dbReference>
<feature type="transmembrane region" description="Helical" evidence="1">
    <location>
        <begin position="78"/>
        <end position="106"/>
    </location>
</feature>
<gene>
    <name evidence="2" type="ORF">LCGC14_2664200</name>
</gene>
<sequence length="173" mass="20119">MFPIFHVALPLIFTEIPQIKKLKFNRFALLIGAFLPDLIDKPLLLLGFGPGRYFSHNLLFVLISFFALFLLTKKNKGVALPFLFGVSIHLILDLPYVPFFFPFILYEDIIISEPVLFWIEAYLTKPLIQITEIAGVIFFAYILIKNRLYNTKDILLYFKGDYLPGKLELRNEK</sequence>
<protein>
    <recommendedName>
        <fullName evidence="3">Metal-dependent hydrolase</fullName>
    </recommendedName>
</protein>
<keyword evidence="1" id="KW-1133">Transmembrane helix</keyword>
<feature type="transmembrane region" description="Helical" evidence="1">
    <location>
        <begin position="54"/>
        <end position="71"/>
    </location>
</feature>
<evidence type="ECO:0000313" key="2">
    <source>
        <dbReference type="EMBL" id="KKK96293.1"/>
    </source>
</evidence>
<proteinExistence type="predicted"/>
<evidence type="ECO:0000256" key="1">
    <source>
        <dbReference type="SAM" id="Phobius"/>
    </source>
</evidence>
<name>A0A0F8ZR11_9ZZZZ</name>
<dbReference type="AlphaFoldDB" id="A0A0F8ZR11"/>
<keyword evidence="1" id="KW-0812">Transmembrane</keyword>